<feature type="compositionally biased region" description="Polar residues" evidence="1">
    <location>
        <begin position="11"/>
        <end position="22"/>
    </location>
</feature>
<evidence type="ECO:0000256" key="1">
    <source>
        <dbReference type="SAM" id="MobiDB-lite"/>
    </source>
</evidence>
<feature type="region of interest" description="Disordered" evidence="1">
    <location>
        <begin position="144"/>
        <end position="164"/>
    </location>
</feature>
<reference evidence="2 3" key="1">
    <citation type="journal article" date="2022" name="Front. Cell. Infect. Microbiol.">
        <title>The Genomes of Two Strains of Taenia crassiceps the Animal Model for the Study of Human Cysticercosis.</title>
        <authorList>
            <person name="Bobes R.J."/>
            <person name="Estrada K."/>
            <person name="Rios-Valencia D.G."/>
            <person name="Calderon-Gallegos A."/>
            <person name="de la Torre P."/>
            <person name="Carrero J.C."/>
            <person name="Sanchez-Flores A."/>
            <person name="Laclette J.P."/>
        </authorList>
    </citation>
    <scope>NUCLEOTIDE SEQUENCE [LARGE SCALE GENOMIC DNA]</scope>
    <source>
        <strain evidence="2">WFUcys</strain>
    </source>
</reference>
<dbReference type="EMBL" id="JAKROA010000004">
    <property type="protein sequence ID" value="KAL5107903.1"/>
    <property type="molecule type" value="Genomic_DNA"/>
</dbReference>
<keyword evidence="3" id="KW-1185">Reference proteome</keyword>
<evidence type="ECO:0000313" key="2">
    <source>
        <dbReference type="EMBL" id="KAL5107903.1"/>
    </source>
</evidence>
<name>A0ABR4QF16_9CEST</name>
<protein>
    <submittedName>
        <fullName evidence="2">Uncharacterized protein</fullName>
    </submittedName>
</protein>
<feature type="region of interest" description="Disordered" evidence="1">
    <location>
        <begin position="247"/>
        <end position="310"/>
    </location>
</feature>
<proteinExistence type="predicted"/>
<gene>
    <name evidence="2" type="ORF">TcWFU_006730</name>
</gene>
<comment type="caution">
    <text evidence="2">The sequence shown here is derived from an EMBL/GenBank/DDBJ whole genome shotgun (WGS) entry which is preliminary data.</text>
</comment>
<evidence type="ECO:0000313" key="3">
    <source>
        <dbReference type="Proteomes" id="UP001651158"/>
    </source>
</evidence>
<organism evidence="2 3">
    <name type="scientific">Taenia crassiceps</name>
    <dbReference type="NCBI Taxonomy" id="6207"/>
    <lineage>
        <taxon>Eukaryota</taxon>
        <taxon>Metazoa</taxon>
        <taxon>Spiralia</taxon>
        <taxon>Lophotrochozoa</taxon>
        <taxon>Platyhelminthes</taxon>
        <taxon>Cestoda</taxon>
        <taxon>Eucestoda</taxon>
        <taxon>Cyclophyllidea</taxon>
        <taxon>Taeniidae</taxon>
        <taxon>Taenia</taxon>
    </lineage>
</organism>
<feature type="compositionally biased region" description="Low complexity" evidence="1">
    <location>
        <begin position="144"/>
        <end position="159"/>
    </location>
</feature>
<feature type="region of interest" description="Disordered" evidence="1">
    <location>
        <begin position="1"/>
        <end position="24"/>
    </location>
</feature>
<dbReference type="Proteomes" id="UP001651158">
    <property type="component" value="Unassembled WGS sequence"/>
</dbReference>
<sequence>MRPTDAAMSPTIKSQPNITSPQGIEVSNGFRDHSLSLDKIRHLISVELQKMKKKLGNLQTMVLSSLIGSTPDEENPNTICKLTCLELEEGGSDLESSVNAARIPSSRFDHKCDRCISRDHIDSKFSSTTYQSKHDQIRKELNSLSLDSLSDNESSPESPISEEWEKEDLAARNLREFSTVQCDEKEVNRLNILKTSNRTGSVQRPLPTPSMTATAAGYFNRVPPLCRLHPLKLRPVAKTNSRLSCLKEAKHGTSSGRKSPLTALPDGRAPDLEFGCTSADDRPTVPRKSSVPRRPPPLRASLAKSVNSRN</sequence>
<accession>A0ABR4QF16</accession>